<feature type="region of interest" description="Disordered" evidence="1">
    <location>
        <begin position="1"/>
        <end position="25"/>
    </location>
</feature>
<dbReference type="InterPro" id="IPR027417">
    <property type="entry name" value="P-loop_NTPase"/>
</dbReference>
<dbReference type="AlphaFoldDB" id="A0A2I2KLQ3"/>
<dbReference type="PANTHER" id="PTHR47691">
    <property type="entry name" value="REGULATOR-RELATED"/>
    <property type="match status" value="1"/>
</dbReference>
<dbReference type="Gene3D" id="3.40.50.300">
    <property type="entry name" value="P-loop containing nucleotide triphosphate hydrolases"/>
    <property type="match status" value="1"/>
</dbReference>
<dbReference type="Proteomes" id="UP000234331">
    <property type="component" value="Unassembled WGS sequence"/>
</dbReference>
<dbReference type="InterPro" id="IPR011990">
    <property type="entry name" value="TPR-like_helical_dom_sf"/>
</dbReference>
<dbReference type="Pfam" id="PF13424">
    <property type="entry name" value="TPR_12"/>
    <property type="match status" value="1"/>
</dbReference>
<dbReference type="Pfam" id="PF00931">
    <property type="entry name" value="NB-ARC"/>
    <property type="match status" value="1"/>
</dbReference>
<dbReference type="PRINTS" id="PR00364">
    <property type="entry name" value="DISEASERSIST"/>
</dbReference>
<dbReference type="InterPro" id="IPR002182">
    <property type="entry name" value="NB-ARC"/>
</dbReference>
<gene>
    <name evidence="3" type="ORF">FRACA_1480002</name>
</gene>
<evidence type="ECO:0000313" key="4">
    <source>
        <dbReference type="Proteomes" id="UP000234331"/>
    </source>
</evidence>
<name>A0A2I2KLQ3_9ACTN</name>
<evidence type="ECO:0000259" key="2">
    <source>
        <dbReference type="Pfam" id="PF00931"/>
    </source>
</evidence>
<dbReference type="SUPFAM" id="SSF48452">
    <property type="entry name" value="TPR-like"/>
    <property type="match status" value="1"/>
</dbReference>
<keyword evidence="4" id="KW-1185">Reference proteome</keyword>
<proteinExistence type="predicted"/>
<evidence type="ECO:0000256" key="1">
    <source>
        <dbReference type="SAM" id="MobiDB-lite"/>
    </source>
</evidence>
<sequence>MPWRRRRGDPPSIGPAAASIGRDNNGPIVTQYIGVQHVPPLPPAVTPTPGKVWNVPPRVAYFTGRADLLTRLDETLTDTGTAAVCAVHGLGGIGKTALAVEYAHRHADAYDVVWWVPAEDPDAIPDHLAALGLALGLPDGSGWPAVLAALHRDRRRWLLILDNVEHPDVAGSYRPTDTLGRLLITSRRTDLAGYGTPLEVTELPRGEAVELLTRRIPGIDPDTASTIAGLLGDLPLAVEQAAGYLDQTGTPPADYADLLTTRLADMLTRGHVADRPVVTIANLWDLSLTRLRTTDPAAVALLALCALCAPEPIPLTLLTDHPHLLDVAALREAAGDPLAWNDTVGLLVGYGLARRGPTGITLHRLTAAAIRTTMTPTTTATTATALLHLLRAAIPGDLDGHPEHWPPWRVLLPHLRAVLDNQPDTTWNTKKIRREVSWLCDRTGVHLVLHGRPDTALPYLHRALTLTTHNLGPDHPDTLNSRNNLATAHQVVGRLDQAISLHEQTLTDRLRVLGPDHPDTLTSRHNLAAARAARDHNQAAPPDDTGTDTQPA</sequence>
<dbReference type="SUPFAM" id="SSF52540">
    <property type="entry name" value="P-loop containing nucleoside triphosphate hydrolases"/>
    <property type="match status" value="1"/>
</dbReference>
<dbReference type="Gene3D" id="1.25.40.10">
    <property type="entry name" value="Tetratricopeptide repeat domain"/>
    <property type="match status" value="1"/>
</dbReference>
<reference evidence="3 4" key="1">
    <citation type="submission" date="2017-06" db="EMBL/GenBank/DDBJ databases">
        <authorList>
            <person name="Kim H.J."/>
            <person name="Triplett B.A."/>
        </authorList>
    </citation>
    <scope>NUCLEOTIDE SEQUENCE [LARGE SCALE GENOMIC DNA]</scope>
    <source>
        <strain evidence="3">FRACA_ARgP5</strain>
    </source>
</reference>
<protein>
    <submittedName>
        <fullName evidence="3">NB-ARC domain-containing protein</fullName>
    </submittedName>
</protein>
<accession>A0A2I2KLQ3</accession>
<organism evidence="3 4">
    <name type="scientific">Frankia canadensis</name>
    <dbReference type="NCBI Taxonomy" id="1836972"/>
    <lineage>
        <taxon>Bacteria</taxon>
        <taxon>Bacillati</taxon>
        <taxon>Actinomycetota</taxon>
        <taxon>Actinomycetes</taxon>
        <taxon>Frankiales</taxon>
        <taxon>Frankiaceae</taxon>
        <taxon>Frankia</taxon>
    </lineage>
</organism>
<feature type="domain" description="NB-ARC" evidence="2">
    <location>
        <begin position="68"/>
        <end position="212"/>
    </location>
</feature>
<feature type="region of interest" description="Disordered" evidence="1">
    <location>
        <begin position="530"/>
        <end position="552"/>
    </location>
</feature>
<dbReference type="GO" id="GO:0043531">
    <property type="term" value="F:ADP binding"/>
    <property type="evidence" value="ECO:0007669"/>
    <property type="project" value="InterPro"/>
</dbReference>
<dbReference type="RefSeq" id="WP_101830587.1">
    <property type="nucleotide sequence ID" value="NZ_FZMO01000055.1"/>
</dbReference>
<evidence type="ECO:0000313" key="3">
    <source>
        <dbReference type="EMBL" id="SNQ46594.1"/>
    </source>
</evidence>
<dbReference type="PANTHER" id="PTHR47691:SF3">
    <property type="entry name" value="HTH-TYPE TRANSCRIPTIONAL REGULATOR RV0890C-RELATED"/>
    <property type="match status" value="1"/>
</dbReference>
<dbReference type="NCBIfam" id="NF040586">
    <property type="entry name" value="FxSxx_TPR"/>
    <property type="match status" value="1"/>
</dbReference>
<dbReference type="EMBL" id="FZMO01000055">
    <property type="protein sequence ID" value="SNQ46594.1"/>
    <property type="molecule type" value="Genomic_DNA"/>
</dbReference>